<reference evidence="2 3" key="1">
    <citation type="submission" date="2020-08" db="EMBL/GenBank/DDBJ databases">
        <title>Genomic Encyclopedia of Type Strains, Phase III (KMG-III): the genomes of soil and plant-associated and newly described type strains.</title>
        <authorList>
            <person name="Whitman W."/>
        </authorList>
    </citation>
    <scope>NUCLEOTIDE SEQUENCE [LARGE SCALE GENOMIC DNA]</scope>
    <source>
        <strain evidence="2 3">CECT 8075</strain>
    </source>
</reference>
<evidence type="ECO:0000256" key="1">
    <source>
        <dbReference type="SAM" id="MobiDB-lite"/>
    </source>
</evidence>
<feature type="region of interest" description="Disordered" evidence="1">
    <location>
        <begin position="742"/>
        <end position="807"/>
    </location>
</feature>
<evidence type="ECO:0000313" key="2">
    <source>
        <dbReference type="EMBL" id="MBB3207987.1"/>
    </source>
</evidence>
<name>A0A7W5E1B0_9BACT</name>
<gene>
    <name evidence="2" type="ORF">FHS27_003814</name>
</gene>
<protein>
    <submittedName>
        <fullName evidence="2">Uncharacterized protein</fullName>
    </submittedName>
</protein>
<feature type="compositionally biased region" description="Polar residues" evidence="1">
    <location>
        <begin position="780"/>
        <end position="790"/>
    </location>
</feature>
<dbReference type="AlphaFoldDB" id="A0A7W5E1B0"/>
<dbReference type="GO" id="GO:0004553">
    <property type="term" value="F:hydrolase activity, hydrolyzing O-glycosyl compounds"/>
    <property type="evidence" value="ECO:0007669"/>
    <property type="project" value="InterPro"/>
</dbReference>
<comment type="caution">
    <text evidence="2">The sequence shown here is derived from an EMBL/GenBank/DDBJ whole genome shotgun (WGS) entry which is preliminary data.</text>
</comment>
<feature type="region of interest" description="Disordered" evidence="1">
    <location>
        <begin position="314"/>
        <end position="336"/>
    </location>
</feature>
<dbReference type="InterPro" id="IPR029058">
    <property type="entry name" value="AB_hydrolase_fold"/>
</dbReference>
<dbReference type="InterPro" id="IPR002105">
    <property type="entry name" value="Dockerin_1_rpt"/>
</dbReference>
<dbReference type="Pfam" id="PF00404">
    <property type="entry name" value="Dockerin_1"/>
    <property type="match status" value="1"/>
</dbReference>
<accession>A0A7W5E1B0</accession>
<feature type="compositionally biased region" description="Polar residues" evidence="1">
    <location>
        <begin position="798"/>
        <end position="807"/>
    </location>
</feature>
<dbReference type="Gene3D" id="3.40.50.1820">
    <property type="entry name" value="alpha/beta hydrolase"/>
    <property type="match status" value="1"/>
</dbReference>
<evidence type="ECO:0000313" key="3">
    <source>
        <dbReference type="Proteomes" id="UP000536179"/>
    </source>
</evidence>
<dbReference type="GO" id="GO:0000272">
    <property type="term" value="P:polysaccharide catabolic process"/>
    <property type="evidence" value="ECO:0007669"/>
    <property type="project" value="InterPro"/>
</dbReference>
<sequence length="807" mass="86110">MESILTNRRRIAGRNVFRLRMEHLEPRRLLAAMTQSGLSLEDMRDEISGQFSSATIITHGFQLDGAGDSLIPLADAIVERNGGLLVDFDVNTDGGPGTFDLFESVSKTGSELVLLFDWGDASNNDSAGWGEAAGDALFSIAVGLGIIAPAAGPANTTDLHFIGHSFGTAVTSEAVERLAAFEIPVDHLTYLDPHDFDQSRLPIDGSQDLDTLGLPRINESPVYGATVWDNVDFADVYYQTNPLGFFSTNPGGRPIPGAYNASVTAETSEASFPHSAVWNEYYLASINDPSSTTGYAFSSRIDNAVDRPEPRFYGSDQDHDHTPDAIVNRDNGMPNSTGLDANGLTSAQITAGRWAPAWNPQINNAGFAFVGNRSSEVPGWAFHSGGGNAEITPNPDAALSLQSSNDSRTHNWTYIPNDIALLDYDITIPISTTGGSLQVLIGDTLVDSLAIDQYTSLERTLAANGGLTLSSSIGSHADSVNTLTFRLTNSPSDNANITVDEVRFAHEITSPIRPRIIVPAAVATEHFIASVSDSDLTGTAIIFEALSDATITATTTNATPFGRSLHIVDADQKSVGSRQGNSVFAEVQSGETYAIVSQALTTDQTITLQSTGGDTSLTHLAPTNIFEPTDTNANGETTAVDALRVINELNARSNGNDDPNRTTEPFLDVDGGGFISELDALRVINYLNARGHATSEPIEPEPPTDFLATPVPFTPIQTQTNAATPPTTQPYIDPVETELISRPLNATPPPLASTGRPASHLQTATPKESRLEGEADSNEDLTSPLASSEYSLEPTLQPRVNSRTLRR</sequence>
<proteinExistence type="predicted"/>
<dbReference type="EMBL" id="JACHXU010000013">
    <property type="protein sequence ID" value="MBB3207987.1"/>
    <property type="molecule type" value="Genomic_DNA"/>
</dbReference>
<organism evidence="2 3">
    <name type="scientific">Aporhodopirellula rubra</name>
    <dbReference type="NCBI Taxonomy" id="980271"/>
    <lineage>
        <taxon>Bacteria</taxon>
        <taxon>Pseudomonadati</taxon>
        <taxon>Planctomycetota</taxon>
        <taxon>Planctomycetia</taxon>
        <taxon>Pirellulales</taxon>
        <taxon>Pirellulaceae</taxon>
        <taxon>Aporhodopirellula</taxon>
    </lineage>
</organism>
<dbReference type="RefSeq" id="WP_184306244.1">
    <property type="nucleotide sequence ID" value="NZ_JACHXU010000013.1"/>
</dbReference>
<dbReference type="Proteomes" id="UP000536179">
    <property type="component" value="Unassembled WGS sequence"/>
</dbReference>
<keyword evidence="3" id="KW-1185">Reference proteome</keyword>
<feature type="compositionally biased region" description="Basic and acidic residues" evidence="1">
    <location>
        <begin position="314"/>
        <end position="323"/>
    </location>
</feature>